<dbReference type="PIRSF" id="PIRSF000350">
    <property type="entry name" value="Mercury_reductase_MerA"/>
    <property type="match status" value="1"/>
</dbReference>
<dbReference type="FunFam" id="3.50.50.60:FF:000118">
    <property type="entry name" value="Glutathione reductase, mitochondrial"/>
    <property type="match status" value="1"/>
</dbReference>
<reference evidence="20" key="1">
    <citation type="submission" date="2025-08" db="UniProtKB">
        <authorList>
            <consortium name="Ensembl"/>
        </authorList>
    </citation>
    <scope>IDENTIFICATION</scope>
</reference>
<dbReference type="AlphaFoldDB" id="A0A668RY38"/>
<dbReference type="Pfam" id="PF02852">
    <property type="entry name" value="Pyr_redox_dim"/>
    <property type="match status" value="1"/>
</dbReference>
<evidence type="ECO:0000256" key="14">
    <source>
        <dbReference type="ARBA" id="ARBA00056905"/>
    </source>
</evidence>
<dbReference type="GO" id="GO:0050660">
    <property type="term" value="F:flavin adenine dinucleotide binding"/>
    <property type="evidence" value="ECO:0007669"/>
    <property type="project" value="InterPro"/>
</dbReference>
<evidence type="ECO:0000256" key="17">
    <source>
        <dbReference type="PIRSR" id="PIRSR000350-4"/>
    </source>
</evidence>
<evidence type="ECO:0000256" key="11">
    <source>
        <dbReference type="ARBA" id="ARBA00023157"/>
    </source>
</evidence>
<feature type="domain" description="FAD/NAD(P)-binding" evidence="19">
    <location>
        <begin position="40"/>
        <end position="368"/>
    </location>
</feature>
<keyword evidence="7 16" id="KW-0274">FAD</keyword>
<feature type="active site" description="Proton acceptor" evidence="15">
    <location>
        <position position="489"/>
    </location>
</feature>
<feature type="binding site" evidence="16">
    <location>
        <position position="312"/>
    </location>
    <ligand>
        <name>NAD(+)</name>
        <dbReference type="ChEBI" id="CHEBI:57540"/>
    </ligand>
</feature>
<dbReference type="InterPro" id="IPR046952">
    <property type="entry name" value="GSHR/TRXR-like"/>
</dbReference>
<dbReference type="Pfam" id="PF07992">
    <property type="entry name" value="Pyr_redox_2"/>
    <property type="match status" value="1"/>
</dbReference>
<evidence type="ECO:0000256" key="16">
    <source>
        <dbReference type="PIRSR" id="PIRSR000350-3"/>
    </source>
</evidence>
<feature type="binding site" evidence="16">
    <location>
        <position position="353"/>
    </location>
    <ligand>
        <name>FAD</name>
        <dbReference type="ChEBI" id="CHEBI:57692"/>
    </ligand>
</feature>
<comment type="function">
    <text evidence="14">Catalyzes the reduction of glutathione disulfide (GSSG) to reduced glutathione (GSH). Constitutes the major mechanism to maintain a high GSH:GSSG ratio in the cytosol.</text>
</comment>
<keyword evidence="16" id="KW-0547">Nucleotide-binding</keyword>
<evidence type="ECO:0000256" key="12">
    <source>
        <dbReference type="ARBA" id="ARBA00023284"/>
    </source>
</evidence>
<keyword evidence="11" id="KW-1015">Disulfide bond</keyword>
<gene>
    <name evidence="20" type="primary">GSR</name>
</gene>
<dbReference type="EC" id="1.8.1.7" evidence="4"/>
<dbReference type="PANTHER" id="PTHR42737">
    <property type="entry name" value="GLUTATHIONE REDUCTASE"/>
    <property type="match status" value="1"/>
</dbReference>
<comment type="catalytic activity">
    <reaction evidence="13">
        <text>2 glutathione + NADP(+) = glutathione disulfide + NADPH + H(+)</text>
        <dbReference type="Rhea" id="RHEA:11740"/>
        <dbReference type="ChEBI" id="CHEBI:15378"/>
        <dbReference type="ChEBI" id="CHEBI:57783"/>
        <dbReference type="ChEBI" id="CHEBI:57925"/>
        <dbReference type="ChEBI" id="CHEBI:58297"/>
        <dbReference type="ChEBI" id="CHEBI:58349"/>
        <dbReference type="EC" id="1.8.1.7"/>
    </reaction>
</comment>
<dbReference type="PANTHER" id="PTHR42737:SF2">
    <property type="entry name" value="GLUTATHIONE REDUCTASE"/>
    <property type="match status" value="1"/>
</dbReference>
<dbReference type="GO" id="GO:0004362">
    <property type="term" value="F:glutathione-disulfide reductase (NADPH) activity"/>
    <property type="evidence" value="ECO:0007669"/>
    <property type="project" value="UniProtKB-EC"/>
</dbReference>
<dbReference type="Ensembl" id="ENSOABT00000009337.2">
    <property type="protein sequence ID" value="ENSOABP00000009013.2"/>
    <property type="gene ID" value="ENSOABG00000004863.2"/>
</dbReference>
<comment type="cofactor">
    <cofactor evidence="16">
        <name>FAD</name>
        <dbReference type="ChEBI" id="CHEBI:57692"/>
    </cofactor>
    <text evidence="16">Binds 1 FAD per subunit.</text>
</comment>
<evidence type="ECO:0000256" key="15">
    <source>
        <dbReference type="PIRSR" id="PIRSR000350-2"/>
    </source>
</evidence>
<dbReference type="SUPFAM" id="SSF51905">
    <property type="entry name" value="FAD/NAD(P)-binding domain"/>
    <property type="match status" value="1"/>
</dbReference>
<name>A0A668RY38_OREAU</name>
<keyword evidence="12" id="KW-0676">Redox-active center</keyword>
<dbReference type="NCBIfam" id="TIGR01421">
    <property type="entry name" value="gluta_reduc_1"/>
    <property type="match status" value="1"/>
</dbReference>
<keyword evidence="6" id="KW-0285">Flavoprotein</keyword>
<keyword evidence="16" id="KW-0520">NAD</keyword>
<keyword evidence="21" id="KW-1185">Reference proteome</keyword>
<evidence type="ECO:0000256" key="4">
    <source>
        <dbReference type="ARBA" id="ARBA00012607"/>
    </source>
</evidence>
<protein>
    <recommendedName>
        <fullName evidence="4">glutathione-disulfide reductase</fullName>
        <ecNumber evidence="4">1.8.1.7</ecNumber>
    </recommendedName>
</protein>
<proteinExistence type="inferred from homology"/>
<dbReference type="InterPro" id="IPR016156">
    <property type="entry name" value="FAD/NAD-linked_Rdtase_dimer_sf"/>
</dbReference>
<dbReference type="InterPro" id="IPR006322">
    <property type="entry name" value="Glutathione_Rdtase_euk/bac"/>
</dbReference>
<dbReference type="PRINTS" id="PR00368">
    <property type="entry name" value="FADPNR"/>
</dbReference>
<dbReference type="Proteomes" id="UP000472276">
    <property type="component" value="Unassembled WGS sequence"/>
</dbReference>
<evidence type="ECO:0000256" key="10">
    <source>
        <dbReference type="ARBA" id="ARBA00023128"/>
    </source>
</evidence>
<keyword evidence="10" id="KW-0496">Mitochondrion</keyword>
<evidence type="ECO:0000256" key="6">
    <source>
        <dbReference type="ARBA" id="ARBA00022630"/>
    </source>
</evidence>
<dbReference type="InterPro" id="IPR001100">
    <property type="entry name" value="Pyr_nuc-diS_OxRdtase"/>
</dbReference>
<evidence type="ECO:0000256" key="3">
    <source>
        <dbReference type="ARBA" id="ARBA00007532"/>
    </source>
</evidence>
<evidence type="ECO:0000259" key="19">
    <source>
        <dbReference type="Pfam" id="PF07992"/>
    </source>
</evidence>
<reference evidence="20" key="2">
    <citation type="submission" date="2025-09" db="UniProtKB">
        <authorList>
            <consortium name="Ensembl"/>
        </authorList>
    </citation>
    <scope>IDENTIFICATION</scope>
</reference>
<evidence type="ECO:0000313" key="21">
    <source>
        <dbReference type="Proteomes" id="UP000472276"/>
    </source>
</evidence>
<evidence type="ECO:0000256" key="2">
    <source>
        <dbReference type="ARBA" id="ARBA00004496"/>
    </source>
</evidence>
<dbReference type="FunFam" id="3.50.50.60:FF:000671">
    <property type="entry name" value="Thioredoxin reductase 2, tandem duplicate 1"/>
    <property type="match status" value="1"/>
</dbReference>
<evidence type="ECO:0000313" key="20">
    <source>
        <dbReference type="Ensembl" id="ENSOABP00000009013.2"/>
    </source>
</evidence>
<evidence type="ECO:0000256" key="13">
    <source>
        <dbReference type="ARBA" id="ARBA00049142"/>
    </source>
</evidence>
<comment type="subcellular location">
    <subcellularLocation>
        <location evidence="2">Cytoplasm</location>
    </subcellularLocation>
    <subcellularLocation>
        <location evidence="1">Mitochondrion</location>
    </subcellularLocation>
</comment>
<feature type="disulfide bond" description="Redox-active" evidence="17">
    <location>
        <begin position="76"/>
        <end position="82"/>
    </location>
</feature>
<feature type="domain" description="Pyridine nucleotide-disulphide oxidoreductase dimerisation" evidence="18">
    <location>
        <begin position="389"/>
        <end position="499"/>
    </location>
</feature>
<sequence length="500" mass="54210">MLFTRVCRLFPTMSVSLALPRRGVISSRMASDPSEITRFDFLVVGGGSGGLAGARRAAELGAVTAVIESHKLGGTCVTSSFCSSSQVMWNAAVHAEYLHDHGDYGFETGDVRFSWETLKAKRDAYVSHLNRIYRNNLDKAKIQTIQGYARFTNDPEPTVEVNGRKYTAPHILIATGGQPSVLSDAEVPGASLGITSDGFFELETLPKRSLVVGAGYIAVEMAGILSTLGSKTSLIIRQTGVLRNFDAFISANCTKELQNSGIDLWKNSQVKSVSKTDKGLEVTVVTKDPEKKNDEEKISTIQGVDCLLWAIGRQPNTAGLNIGEMGVDTDERGHIIVDEFQNTSRSGIYAVGDVCGRALLTPVAIAAGRKLAHRLFEGKKDSKLDYTCIPTVVFSHPPIGTVGLTEDEAIKTRGKENVKIYKTSFTPMYHAITSRKSQCIMKLVCVGKEEKVVGLHMQGLGCDEMLQGFAVAIKMGATKADFDKTVAIHPTSSEEFVTMR</sequence>
<accession>A0A668RY38</accession>
<dbReference type="Gene3D" id="3.30.390.30">
    <property type="match status" value="1"/>
</dbReference>
<dbReference type="InterPro" id="IPR036188">
    <property type="entry name" value="FAD/NAD-bd_sf"/>
</dbReference>
<dbReference type="GO" id="GO:0045454">
    <property type="term" value="P:cell redox homeostasis"/>
    <property type="evidence" value="ECO:0007669"/>
    <property type="project" value="InterPro"/>
</dbReference>
<keyword evidence="8" id="KW-0521">NADP</keyword>
<keyword evidence="5" id="KW-0963">Cytoplasm</keyword>
<dbReference type="PRINTS" id="PR00411">
    <property type="entry name" value="PNDRDTASEI"/>
</dbReference>
<dbReference type="FunFam" id="3.30.390.30:FF:000003">
    <property type="entry name" value="Glutathione reductase"/>
    <property type="match status" value="1"/>
</dbReference>
<dbReference type="GO" id="GO:0005829">
    <property type="term" value="C:cytosol"/>
    <property type="evidence" value="ECO:0007669"/>
    <property type="project" value="TreeGrafter"/>
</dbReference>
<dbReference type="InterPro" id="IPR023753">
    <property type="entry name" value="FAD/NAD-binding_dom"/>
</dbReference>
<dbReference type="GO" id="GO:0050661">
    <property type="term" value="F:NADP binding"/>
    <property type="evidence" value="ECO:0007669"/>
    <property type="project" value="InterPro"/>
</dbReference>
<evidence type="ECO:0000259" key="18">
    <source>
        <dbReference type="Pfam" id="PF02852"/>
    </source>
</evidence>
<evidence type="ECO:0000256" key="1">
    <source>
        <dbReference type="ARBA" id="ARBA00004173"/>
    </source>
</evidence>
<comment type="similarity">
    <text evidence="3">Belongs to the class-I pyridine nucleotide-disulfide oxidoreductase family.</text>
</comment>
<dbReference type="Gene3D" id="3.50.50.60">
    <property type="entry name" value="FAD/NAD(P)-binding domain"/>
    <property type="match status" value="2"/>
</dbReference>
<organism evidence="20 21">
    <name type="scientific">Oreochromis aureus</name>
    <name type="common">Israeli tilapia</name>
    <name type="synonym">Chromis aureus</name>
    <dbReference type="NCBI Taxonomy" id="47969"/>
    <lineage>
        <taxon>Eukaryota</taxon>
        <taxon>Metazoa</taxon>
        <taxon>Chordata</taxon>
        <taxon>Craniata</taxon>
        <taxon>Vertebrata</taxon>
        <taxon>Euteleostomi</taxon>
        <taxon>Actinopterygii</taxon>
        <taxon>Neopterygii</taxon>
        <taxon>Teleostei</taxon>
        <taxon>Neoteleostei</taxon>
        <taxon>Acanthomorphata</taxon>
        <taxon>Ovalentaria</taxon>
        <taxon>Cichlomorphae</taxon>
        <taxon>Cichliformes</taxon>
        <taxon>Cichlidae</taxon>
        <taxon>African cichlids</taxon>
        <taxon>Pseudocrenilabrinae</taxon>
        <taxon>Oreochromini</taxon>
        <taxon>Oreochromis</taxon>
    </lineage>
</organism>
<dbReference type="InterPro" id="IPR004099">
    <property type="entry name" value="Pyr_nucl-diS_OxRdtase_dimer"/>
</dbReference>
<dbReference type="SUPFAM" id="SSF55424">
    <property type="entry name" value="FAD/NAD-linked reductases, dimerisation (C-terminal) domain"/>
    <property type="match status" value="1"/>
</dbReference>
<dbReference type="GO" id="GO:0005739">
    <property type="term" value="C:mitochondrion"/>
    <property type="evidence" value="ECO:0007669"/>
    <property type="project" value="UniProtKB-SubCell"/>
</dbReference>
<evidence type="ECO:0000256" key="5">
    <source>
        <dbReference type="ARBA" id="ARBA00022490"/>
    </source>
</evidence>
<dbReference type="GO" id="GO:0006749">
    <property type="term" value="P:glutathione metabolic process"/>
    <property type="evidence" value="ECO:0007669"/>
    <property type="project" value="InterPro"/>
</dbReference>
<evidence type="ECO:0000256" key="9">
    <source>
        <dbReference type="ARBA" id="ARBA00023002"/>
    </source>
</evidence>
<evidence type="ECO:0000256" key="7">
    <source>
        <dbReference type="ARBA" id="ARBA00022827"/>
    </source>
</evidence>
<dbReference type="GO" id="GO:0034599">
    <property type="term" value="P:cellular response to oxidative stress"/>
    <property type="evidence" value="ECO:0007669"/>
    <property type="project" value="TreeGrafter"/>
</dbReference>
<keyword evidence="9" id="KW-0560">Oxidoreductase</keyword>
<dbReference type="NCBIfam" id="NF004776">
    <property type="entry name" value="PRK06116.1"/>
    <property type="match status" value="1"/>
</dbReference>
<feature type="binding site" evidence="16">
    <location>
        <begin position="213"/>
        <end position="220"/>
    </location>
    <ligand>
        <name>NAD(+)</name>
        <dbReference type="ChEBI" id="CHEBI:57540"/>
    </ligand>
</feature>
<evidence type="ECO:0000256" key="8">
    <source>
        <dbReference type="ARBA" id="ARBA00022857"/>
    </source>
</evidence>